<dbReference type="Proteomes" id="UP001500908">
    <property type="component" value="Unassembled WGS sequence"/>
</dbReference>
<feature type="transmembrane region" description="Helical" evidence="6">
    <location>
        <begin position="234"/>
        <end position="253"/>
    </location>
</feature>
<feature type="transmembrane region" description="Helical" evidence="6">
    <location>
        <begin position="34"/>
        <end position="52"/>
    </location>
</feature>
<evidence type="ECO:0000259" key="7">
    <source>
        <dbReference type="PROSITE" id="PS51012"/>
    </source>
</evidence>
<dbReference type="InterPro" id="IPR051784">
    <property type="entry name" value="Nod_factor_ABC_transporter"/>
</dbReference>
<dbReference type="PROSITE" id="PS51012">
    <property type="entry name" value="ABC_TM2"/>
    <property type="match status" value="1"/>
</dbReference>
<organism evidence="8 9">
    <name type="scientific">Salinactinospora qingdaonensis</name>
    <dbReference type="NCBI Taxonomy" id="702744"/>
    <lineage>
        <taxon>Bacteria</taxon>
        <taxon>Bacillati</taxon>
        <taxon>Actinomycetota</taxon>
        <taxon>Actinomycetes</taxon>
        <taxon>Streptosporangiales</taxon>
        <taxon>Nocardiopsidaceae</taxon>
        <taxon>Salinactinospora</taxon>
    </lineage>
</organism>
<evidence type="ECO:0000256" key="5">
    <source>
        <dbReference type="ARBA" id="ARBA00023251"/>
    </source>
</evidence>
<dbReference type="RefSeq" id="WP_344968425.1">
    <property type="nucleotide sequence ID" value="NZ_BAABDD010000004.1"/>
</dbReference>
<name>A0ABP7F9M8_9ACTN</name>
<accession>A0ABP7F9M8</accession>
<proteinExistence type="predicted"/>
<comment type="subcellular location">
    <subcellularLocation>
        <location evidence="1">Membrane</location>
        <topology evidence="1">Multi-pass membrane protein</topology>
    </subcellularLocation>
</comment>
<feature type="transmembrane region" description="Helical" evidence="6">
    <location>
        <begin position="64"/>
        <end position="87"/>
    </location>
</feature>
<dbReference type="InterPro" id="IPR047817">
    <property type="entry name" value="ABC2_TM_bact-type"/>
</dbReference>
<feature type="transmembrane region" description="Helical" evidence="6">
    <location>
        <begin position="122"/>
        <end position="139"/>
    </location>
</feature>
<keyword evidence="2 6" id="KW-0812">Transmembrane</keyword>
<gene>
    <name evidence="8" type="ORF">GCM10022402_13330</name>
</gene>
<feature type="transmembrane region" description="Helical" evidence="6">
    <location>
        <begin position="176"/>
        <end position="196"/>
    </location>
</feature>
<dbReference type="EMBL" id="BAABDD010000004">
    <property type="protein sequence ID" value="GAA3734351.1"/>
    <property type="molecule type" value="Genomic_DNA"/>
</dbReference>
<protein>
    <submittedName>
        <fullName evidence="8">ABC transporter permease</fullName>
    </submittedName>
</protein>
<feature type="domain" description="ABC transmembrane type-2" evidence="7">
    <location>
        <begin position="32"/>
        <end position="259"/>
    </location>
</feature>
<evidence type="ECO:0000256" key="4">
    <source>
        <dbReference type="ARBA" id="ARBA00023136"/>
    </source>
</evidence>
<dbReference type="PANTHER" id="PTHR43229:SF2">
    <property type="entry name" value="NODULATION PROTEIN J"/>
    <property type="match status" value="1"/>
</dbReference>
<evidence type="ECO:0000256" key="3">
    <source>
        <dbReference type="ARBA" id="ARBA00022989"/>
    </source>
</evidence>
<dbReference type="PIRSF" id="PIRSF006648">
    <property type="entry name" value="DrrB"/>
    <property type="match status" value="1"/>
</dbReference>
<feature type="transmembrane region" description="Helical" evidence="6">
    <location>
        <begin position="146"/>
        <end position="170"/>
    </location>
</feature>
<evidence type="ECO:0000256" key="6">
    <source>
        <dbReference type="SAM" id="Phobius"/>
    </source>
</evidence>
<reference evidence="9" key="1">
    <citation type="journal article" date="2019" name="Int. J. Syst. Evol. Microbiol.">
        <title>The Global Catalogue of Microorganisms (GCM) 10K type strain sequencing project: providing services to taxonomists for standard genome sequencing and annotation.</title>
        <authorList>
            <consortium name="The Broad Institute Genomics Platform"/>
            <consortium name="The Broad Institute Genome Sequencing Center for Infectious Disease"/>
            <person name="Wu L."/>
            <person name="Ma J."/>
        </authorList>
    </citation>
    <scope>NUCLEOTIDE SEQUENCE [LARGE SCALE GENOMIC DNA]</scope>
    <source>
        <strain evidence="9">JCM 17137</strain>
    </source>
</reference>
<evidence type="ECO:0000313" key="8">
    <source>
        <dbReference type="EMBL" id="GAA3734351.1"/>
    </source>
</evidence>
<dbReference type="InterPro" id="IPR000412">
    <property type="entry name" value="ABC_2_transport"/>
</dbReference>
<dbReference type="Pfam" id="PF12698">
    <property type="entry name" value="ABC2_membrane_3"/>
    <property type="match status" value="1"/>
</dbReference>
<evidence type="ECO:0000256" key="2">
    <source>
        <dbReference type="ARBA" id="ARBA00022692"/>
    </source>
</evidence>
<comment type="caution">
    <text evidence="8">The sequence shown here is derived from an EMBL/GenBank/DDBJ whole genome shotgun (WGS) entry which is preliminary data.</text>
</comment>
<sequence length="260" mass="27570">MTTQASASKAGVLHTSLILVERGFRPALTSPRSTFTMIVYPLLFFLGFYAVLQGLLRSSGIDYAQFLAPGVIVQSTMLVALATAFFLASDRRTGMLARLRSLPIPAYALLVARLALDALRALVAVTTVAVVAAIFGFGFERGILPAVGFVVLAVLFAVVLSIGTAAIGYTSTDPEVVTSSLTLPYVLLVTMSTAFVPSEAFPDWLEPVVAYSPISAVADALRALATSGTELSQVWLALAWIVVLAVVFLLLAVRNSRRAT</sequence>
<keyword evidence="4 6" id="KW-0472">Membrane</keyword>
<keyword evidence="5" id="KW-0046">Antibiotic resistance</keyword>
<evidence type="ECO:0000256" key="1">
    <source>
        <dbReference type="ARBA" id="ARBA00004141"/>
    </source>
</evidence>
<dbReference type="PANTHER" id="PTHR43229">
    <property type="entry name" value="NODULATION PROTEIN J"/>
    <property type="match status" value="1"/>
</dbReference>
<dbReference type="InterPro" id="IPR013525">
    <property type="entry name" value="ABC2_TM"/>
</dbReference>
<evidence type="ECO:0000313" key="9">
    <source>
        <dbReference type="Proteomes" id="UP001500908"/>
    </source>
</evidence>
<keyword evidence="3 6" id="KW-1133">Transmembrane helix</keyword>
<keyword evidence="9" id="KW-1185">Reference proteome</keyword>